<accession>A0ABT3FRC0</accession>
<evidence type="ECO:0000313" key="3">
    <source>
        <dbReference type="Proteomes" id="UP001207930"/>
    </source>
</evidence>
<keyword evidence="3" id="KW-1185">Reference proteome</keyword>
<dbReference type="Proteomes" id="UP001207930">
    <property type="component" value="Unassembled WGS sequence"/>
</dbReference>
<reference evidence="2 3" key="1">
    <citation type="submission" date="2022-10" db="EMBL/GenBank/DDBJ databases">
        <title>Luteolibacter flavescens strain MCCC 1K03193, whole genome shotgun sequencing project.</title>
        <authorList>
            <person name="Zhao G."/>
            <person name="Shen L."/>
        </authorList>
    </citation>
    <scope>NUCLEOTIDE SEQUENCE [LARGE SCALE GENOMIC DNA]</scope>
    <source>
        <strain evidence="2 3">MCCC 1K03193</strain>
    </source>
</reference>
<feature type="transmembrane region" description="Helical" evidence="1">
    <location>
        <begin position="185"/>
        <end position="209"/>
    </location>
</feature>
<proteinExistence type="predicted"/>
<keyword evidence="1" id="KW-0812">Transmembrane</keyword>
<evidence type="ECO:0000256" key="1">
    <source>
        <dbReference type="SAM" id="Phobius"/>
    </source>
</evidence>
<keyword evidence="1" id="KW-1133">Transmembrane helix</keyword>
<gene>
    <name evidence="2" type="ORF">OKA04_15425</name>
</gene>
<feature type="transmembrane region" description="Helical" evidence="1">
    <location>
        <begin position="6"/>
        <end position="26"/>
    </location>
</feature>
<keyword evidence="1" id="KW-0472">Membrane</keyword>
<name>A0ABT3FRC0_9BACT</name>
<organism evidence="2 3">
    <name type="scientific">Luteolibacter flavescens</name>
    <dbReference type="NCBI Taxonomy" id="1859460"/>
    <lineage>
        <taxon>Bacteria</taxon>
        <taxon>Pseudomonadati</taxon>
        <taxon>Verrucomicrobiota</taxon>
        <taxon>Verrucomicrobiia</taxon>
        <taxon>Verrucomicrobiales</taxon>
        <taxon>Verrucomicrobiaceae</taxon>
        <taxon>Luteolibacter</taxon>
    </lineage>
</organism>
<protein>
    <submittedName>
        <fullName evidence="2">Uncharacterized protein</fullName>
    </submittedName>
</protein>
<comment type="caution">
    <text evidence="2">The sequence shown here is derived from an EMBL/GenBank/DDBJ whole genome shotgun (WGS) entry which is preliminary data.</text>
</comment>
<evidence type="ECO:0000313" key="2">
    <source>
        <dbReference type="EMBL" id="MCW1886128.1"/>
    </source>
</evidence>
<dbReference type="EMBL" id="JAPDDS010000008">
    <property type="protein sequence ID" value="MCW1886128.1"/>
    <property type="molecule type" value="Genomic_DNA"/>
</dbReference>
<feature type="transmembrane region" description="Helical" evidence="1">
    <location>
        <begin position="79"/>
        <end position="99"/>
    </location>
</feature>
<sequence>MPFPLAVFLVYHCFNILMQSAQLMVLRACKLRVEHVQLFYGKPVAAVDMGSTRVVLGWFPMGSYIRQDPTQFASLPTPARVALILLGPVILLGVALSLLGPEETLHHFVTGFRQFVEGILHPQSVGYALFGKLHALYVQSPAAMAGVISAKGAAWALLPIGTAGAPVLKEIFSPDVRPREGVDGLISMGMMVYMLAILMWLGIFVVYAVNHWA</sequence>
<dbReference type="RefSeq" id="WP_264502082.1">
    <property type="nucleotide sequence ID" value="NZ_JAPDDS010000008.1"/>
</dbReference>